<keyword evidence="5" id="KW-0175">Coiled coil</keyword>
<keyword evidence="2 7" id="KW-0489">Methyltransferase</keyword>
<evidence type="ECO:0000256" key="3">
    <source>
        <dbReference type="ARBA" id="ARBA00022679"/>
    </source>
</evidence>
<feature type="region of interest" description="Disordered" evidence="6">
    <location>
        <begin position="444"/>
        <end position="471"/>
    </location>
</feature>
<keyword evidence="8" id="KW-1185">Reference proteome</keyword>
<protein>
    <recommendedName>
        <fullName evidence="1">DNA (cytosine-5-)-methyltransferase</fullName>
        <ecNumber evidence="1">2.1.1.37</ecNumber>
    </recommendedName>
</protein>
<dbReference type="InterPro" id="IPR029063">
    <property type="entry name" value="SAM-dependent_MTases_sf"/>
</dbReference>
<evidence type="ECO:0000256" key="1">
    <source>
        <dbReference type="ARBA" id="ARBA00011975"/>
    </source>
</evidence>
<dbReference type="InterPro" id="IPR050390">
    <property type="entry name" value="C5-Methyltransferase"/>
</dbReference>
<dbReference type="GO" id="GO:0005634">
    <property type="term" value="C:nucleus"/>
    <property type="evidence" value="ECO:0007669"/>
    <property type="project" value="TreeGrafter"/>
</dbReference>
<reference evidence="7 8" key="1">
    <citation type="submission" date="2016-02" db="EMBL/GenBank/DDBJ databases">
        <title>Genome analysis of coral dinoflagellate symbionts highlights evolutionary adaptations to a symbiotic lifestyle.</title>
        <authorList>
            <person name="Aranda M."/>
            <person name="Li Y."/>
            <person name="Liew Y.J."/>
            <person name="Baumgarten S."/>
            <person name="Simakov O."/>
            <person name="Wilson M."/>
            <person name="Piel J."/>
            <person name="Ashoor H."/>
            <person name="Bougouffa S."/>
            <person name="Bajic V.B."/>
            <person name="Ryu T."/>
            <person name="Ravasi T."/>
            <person name="Bayer T."/>
            <person name="Micklem G."/>
            <person name="Kim H."/>
            <person name="Bhak J."/>
            <person name="Lajeunesse T.C."/>
            <person name="Voolstra C.R."/>
        </authorList>
    </citation>
    <scope>NUCLEOTIDE SEQUENCE [LARGE SCALE GENOMIC DNA]</scope>
    <source>
        <strain evidence="7 8">CCMP2467</strain>
    </source>
</reference>
<dbReference type="PANTHER" id="PTHR10629:SF52">
    <property type="entry name" value="DNA (CYTOSINE-5)-METHYLTRANSFERASE 1"/>
    <property type="match status" value="1"/>
</dbReference>
<evidence type="ECO:0000256" key="6">
    <source>
        <dbReference type="SAM" id="MobiDB-lite"/>
    </source>
</evidence>
<dbReference type="Proteomes" id="UP000186817">
    <property type="component" value="Unassembled WGS sequence"/>
</dbReference>
<dbReference type="GO" id="GO:0003677">
    <property type="term" value="F:DNA binding"/>
    <property type="evidence" value="ECO:0007669"/>
    <property type="project" value="TreeGrafter"/>
</dbReference>
<accession>A0A1Q9CYS0</accession>
<evidence type="ECO:0000256" key="5">
    <source>
        <dbReference type="SAM" id="Coils"/>
    </source>
</evidence>
<proteinExistence type="predicted"/>
<dbReference type="Pfam" id="PF00145">
    <property type="entry name" value="DNA_methylase"/>
    <property type="match status" value="1"/>
</dbReference>
<feature type="coiled-coil region" evidence="5">
    <location>
        <begin position="353"/>
        <end position="387"/>
    </location>
</feature>
<dbReference type="EC" id="2.1.1.37" evidence="1"/>
<keyword evidence="3" id="KW-0808">Transferase</keyword>
<dbReference type="GO" id="GO:0044027">
    <property type="term" value="P:negative regulation of gene expression via chromosomal CpG island methylation"/>
    <property type="evidence" value="ECO:0007669"/>
    <property type="project" value="TreeGrafter"/>
</dbReference>
<dbReference type="InterPro" id="IPR001525">
    <property type="entry name" value="C5_MeTfrase"/>
</dbReference>
<dbReference type="SUPFAM" id="SSF53335">
    <property type="entry name" value="S-adenosyl-L-methionine-dependent methyltransferases"/>
    <property type="match status" value="1"/>
</dbReference>
<evidence type="ECO:0000256" key="2">
    <source>
        <dbReference type="ARBA" id="ARBA00022603"/>
    </source>
</evidence>
<keyword evidence="4" id="KW-0949">S-adenosyl-L-methionine</keyword>
<sequence>MIYSILKELERMLSGAGGHEWSSYDDVPDASQEDVAQYPRVLATFFQQGYPYMNGVRRLMELHKKKAWDMATSEFQRLVRMDPENAKCNGYLNSAILYLRKFRENGGFENLTDVSAIDPYKLQTTFTPDFDRETGKEQEHFDDLQVDLPLELVMADATTNWREELQEKVDEDGYLLEDVDARGQRPVALSVALLPDATDEEWAMWPRILTKFELQCKQDSEEEKPIRREEEANAMFQAMKELVEEHGKSPDAMAAEKYLKIVKTTYTNVSHKDRATAVAKFADFWAAHKDGEFPEPKVHALALKKYSLMDRRIVEQAKQLAAEWLLPAGWAVKLGKDGRLIKVLGTGGKTDFYHSKEAALQAVEAQAKRQAEEAKAAHQQMMSAKEAHVERSEAGMRKQLAKAVREENYELAERVHSQLTGRAGGRSGPSRKGTMPIVARSAEEVARRGQGAGRGAKNGVKRKAEGEDANDSALKVRKAMGLKHQQKQEVARSELTLRAGEWRLQGVRLKSGSVLPIVSDQLEALASDAVVLVLVYVDEEVRERKRRRIIEDWGLDETWTVTVRYRLSGHQVTAKRADGKVFLSKHEVAGARDREVLEKMSKPAAARAKDLEAVLASHAKGQLRLWELEVKEMPSLHGLYVADGQSFSKVSCLGISEQVKVSYTGDKWQFSDAAGNVIACTLPSDSGTTSPFECRQLLAGSAAVETMGSLVVKEAIASRLSSHLGQSFGPCCRFCEAGKPRTRASMTAKAAKDKQELYESRLLELQQRRAKAPRTLVDMVSCMLDKLQMFQSASALPEVLRRRKVLRVGTMCSGTDAPVLVARALERALRPHGSELSFQHAFSVEYDVKKQEFLKANFPECPLLFKDCVQMGRKRAWEVLSEKPQPVPDDVDILVAGFSCKDLSLMNSYRKALHEMGQSGATLRGVLDYAERHRPRLILLENVWAILKGNSVGFKQVDLVMEGLKARGYAAGYRLLNSCDYFVPQIRHRIWMWAIRLSDKAPRTQEEAETLRQRAEALSQTVEPKFNDILVALEEPCALHFEDYMLDDDHPAVRAHFQFVKSQNRAAQVVKKKAGAKQDWTQKYDTHRTGHDYQYDRPYTAVRDADFLQVLNDREKELLNLKCLDVMNEQGKDPRAFPMLWELSQSVERVPGVRIRRDRQNYATCILPGILWHSSRKRWVLGIEKLALQGIFAEDLKDTDFPQKLLGDLAGNAFTTSVCAANLIALLTCSSLVSEIGQS</sequence>
<name>A0A1Q9CYS0_SYMMI</name>
<organism evidence="7 8">
    <name type="scientific">Symbiodinium microadriaticum</name>
    <name type="common">Dinoflagellate</name>
    <name type="synonym">Zooxanthella microadriatica</name>
    <dbReference type="NCBI Taxonomy" id="2951"/>
    <lineage>
        <taxon>Eukaryota</taxon>
        <taxon>Sar</taxon>
        <taxon>Alveolata</taxon>
        <taxon>Dinophyceae</taxon>
        <taxon>Suessiales</taxon>
        <taxon>Symbiodiniaceae</taxon>
        <taxon>Symbiodinium</taxon>
    </lineage>
</organism>
<dbReference type="EMBL" id="LSRX01000830">
    <property type="protein sequence ID" value="OLP88066.1"/>
    <property type="molecule type" value="Genomic_DNA"/>
</dbReference>
<dbReference type="GO" id="GO:0032259">
    <property type="term" value="P:methylation"/>
    <property type="evidence" value="ECO:0007669"/>
    <property type="project" value="UniProtKB-KW"/>
</dbReference>
<evidence type="ECO:0000256" key="4">
    <source>
        <dbReference type="ARBA" id="ARBA00022691"/>
    </source>
</evidence>
<gene>
    <name evidence="7" type="primary">ngoBIM</name>
    <name evidence="7" type="ORF">AK812_SmicGene30664</name>
</gene>
<dbReference type="Gene3D" id="3.40.50.150">
    <property type="entry name" value="Vaccinia Virus protein VP39"/>
    <property type="match status" value="1"/>
</dbReference>
<dbReference type="GO" id="GO:0003886">
    <property type="term" value="F:DNA (cytosine-5-)-methyltransferase activity"/>
    <property type="evidence" value="ECO:0007669"/>
    <property type="project" value="UniProtKB-EC"/>
</dbReference>
<comment type="caution">
    <text evidence="7">The sequence shown here is derived from an EMBL/GenBank/DDBJ whole genome shotgun (WGS) entry which is preliminary data.</text>
</comment>
<dbReference type="OrthoDB" id="423221at2759"/>
<evidence type="ECO:0000313" key="7">
    <source>
        <dbReference type="EMBL" id="OLP88066.1"/>
    </source>
</evidence>
<evidence type="ECO:0000313" key="8">
    <source>
        <dbReference type="Proteomes" id="UP000186817"/>
    </source>
</evidence>
<dbReference type="AlphaFoldDB" id="A0A1Q9CYS0"/>
<dbReference type="PANTHER" id="PTHR10629">
    <property type="entry name" value="CYTOSINE-SPECIFIC METHYLTRANSFERASE"/>
    <property type="match status" value="1"/>
</dbReference>